<comment type="caution">
    <text evidence="3">The sequence shown here is derived from an EMBL/GenBank/DDBJ whole genome shotgun (WGS) entry which is preliminary data.</text>
</comment>
<reference evidence="3 4" key="1">
    <citation type="submission" date="2019-12" db="EMBL/GenBank/DDBJ databases">
        <authorList>
            <person name="Feng G."/>
            <person name="Zhu H."/>
        </authorList>
    </citation>
    <scope>NUCLEOTIDE SEQUENCE [LARGE SCALE GENOMIC DNA]</scope>
    <source>
        <strain evidence="3 4">FGD1</strain>
    </source>
</reference>
<dbReference type="InterPro" id="IPR002104">
    <property type="entry name" value="Integrase_catalytic"/>
</dbReference>
<dbReference type="SUPFAM" id="SSF56349">
    <property type="entry name" value="DNA breaking-rejoining enzymes"/>
    <property type="match status" value="1"/>
</dbReference>
<sequence>MVRKRTGTNRFLPKHVSKFESQHGTVRYRFRKAGLPSGYFTAKLGSEEFRAEYQAFLNPADLPKPEPVIRAAKGTIDELLDRYMSVPERLGPTKITQDKIRAVLEDFRRGDTAKGRGWRMVAPTTFEDIDKIVAKKLVKTGTGNKTKGGVHAARKLRKELVRLFDFAEKSGMIARNPARLSEKVKAPAAAKSHGFHTWTEEEIERYRAYHELGTRARLAMELALWTDQRRSDVVSMGRAQIQNGRLPVTQEKTGEVLWLPVAPQLLEAIVAMKPGDTSPFCFLITERGRPFKNAASFGTWFKKQCVASGLPHCTMHGLRKATLRRMAELRMTNKDMKSVSGQRSDKTLAKYIEMANQKRLADAAMKQLSAWETSVRTDASGLKDAVND</sequence>
<dbReference type="PROSITE" id="PS51898">
    <property type="entry name" value="TYR_RECOMBINASE"/>
    <property type="match status" value="1"/>
</dbReference>
<proteinExistence type="predicted"/>
<dbReference type="EMBL" id="WVTD01000002">
    <property type="protein sequence ID" value="MYL97039.1"/>
    <property type="molecule type" value="Genomic_DNA"/>
</dbReference>
<dbReference type="GO" id="GO:0003677">
    <property type="term" value="F:DNA binding"/>
    <property type="evidence" value="ECO:0007669"/>
    <property type="project" value="InterPro"/>
</dbReference>
<dbReference type="GO" id="GO:0006310">
    <property type="term" value="P:DNA recombination"/>
    <property type="evidence" value="ECO:0007669"/>
    <property type="project" value="UniProtKB-KW"/>
</dbReference>
<keyword evidence="4" id="KW-1185">Reference proteome</keyword>
<dbReference type="InterPro" id="IPR011010">
    <property type="entry name" value="DNA_brk_join_enz"/>
</dbReference>
<evidence type="ECO:0000313" key="4">
    <source>
        <dbReference type="Proteomes" id="UP000465810"/>
    </source>
</evidence>
<dbReference type="GO" id="GO:0015074">
    <property type="term" value="P:DNA integration"/>
    <property type="evidence" value="ECO:0007669"/>
    <property type="project" value="InterPro"/>
</dbReference>
<accession>A0A7X4GF00</accession>
<dbReference type="Pfam" id="PF00589">
    <property type="entry name" value="Phage_integrase"/>
    <property type="match status" value="1"/>
</dbReference>
<dbReference type="Gene3D" id="1.10.443.10">
    <property type="entry name" value="Intergrase catalytic core"/>
    <property type="match status" value="1"/>
</dbReference>
<evidence type="ECO:0000259" key="2">
    <source>
        <dbReference type="PROSITE" id="PS51898"/>
    </source>
</evidence>
<dbReference type="AlphaFoldDB" id="A0A7X4GF00"/>
<gene>
    <name evidence="3" type="ORF">GR702_04535</name>
</gene>
<evidence type="ECO:0000256" key="1">
    <source>
        <dbReference type="ARBA" id="ARBA00023172"/>
    </source>
</evidence>
<keyword evidence="1" id="KW-0233">DNA recombination</keyword>
<evidence type="ECO:0000313" key="3">
    <source>
        <dbReference type="EMBL" id="MYL97039.1"/>
    </source>
</evidence>
<dbReference type="Proteomes" id="UP000465810">
    <property type="component" value="Unassembled WGS sequence"/>
</dbReference>
<feature type="domain" description="Tyr recombinase" evidence="2">
    <location>
        <begin position="193"/>
        <end position="365"/>
    </location>
</feature>
<dbReference type="RefSeq" id="WP_160984767.1">
    <property type="nucleotide sequence ID" value="NZ_WVTD01000002.1"/>
</dbReference>
<name>A0A7X4GF00_9SPHN</name>
<organism evidence="3 4">
    <name type="scientific">Novosphingobium silvae</name>
    <dbReference type="NCBI Taxonomy" id="2692619"/>
    <lineage>
        <taxon>Bacteria</taxon>
        <taxon>Pseudomonadati</taxon>
        <taxon>Pseudomonadota</taxon>
        <taxon>Alphaproteobacteria</taxon>
        <taxon>Sphingomonadales</taxon>
        <taxon>Sphingomonadaceae</taxon>
        <taxon>Novosphingobium</taxon>
    </lineage>
</organism>
<protein>
    <submittedName>
        <fullName evidence="3">Tyrosine-type recombinase/integrase</fullName>
    </submittedName>
</protein>
<dbReference type="InterPro" id="IPR013762">
    <property type="entry name" value="Integrase-like_cat_sf"/>
</dbReference>